<dbReference type="Proteomes" id="UP000230790">
    <property type="component" value="Unassembled WGS sequence"/>
</dbReference>
<gene>
    <name evidence="1" type="ORF">CUN48_00320</name>
</gene>
<dbReference type="AlphaFoldDB" id="A0A2M8QH01"/>
<dbReference type="EMBL" id="PGTN01000001">
    <property type="protein sequence ID" value="PJF49093.1"/>
    <property type="molecule type" value="Genomic_DNA"/>
</dbReference>
<accession>A0A2M8QH01</accession>
<protein>
    <submittedName>
        <fullName evidence="1">Uncharacterized protein</fullName>
    </submittedName>
</protein>
<organism evidence="1 2">
    <name type="scientific">Candidatus Thermofonsia Clade 3 bacterium</name>
    <dbReference type="NCBI Taxonomy" id="2364212"/>
    <lineage>
        <taxon>Bacteria</taxon>
        <taxon>Bacillati</taxon>
        <taxon>Chloroflexota</taxon>
        <taxon>Candidatus Thermofontia</taxon>
        <taxon>Candidatus Thermofonsia Clade 3</taxon>
    </lineage>
</organism>
<name>A0A2M8QH01_9CHLR</name>
<proteinExistence type="predicted"/>
<comment type="caution">
    <text evidence="1">The sequence shown here is derived from an EMBL/GenBank/DDBJ whole genome shotgun (WGS) entry which is preliminary data.</text>
</comment>
<reference evidence="1 2" key="1">
    <citation type="submission" date="2017-11" db="EMBL/GenBank/DDBJ databases">
        <title>Evolution of Phototrophy in the Chloroflexi Phylum Driven by Horizontal Gene Transfer.</title>
        <authorList>
            <person name="Ward L.M."/>
            <person name="Hemp J."/>
            <person name="Shih P.M."/>
            <person name="Mcglynn S.E."/>
            <person name="Fischer W."/>
        </authorList>
    </citation>
    <scope>NUCLEOTIDE SEQUENCE [LARGE SCALE GENOMIC DNA]</scope>
    <source>
        <strain evidence="1">JP3_7</strain>
    </source>
</reference>
<evidence type="ECO:0000313" key="1">
    <source>
        <dbReference type="EMBL" id="PJF49093.1"/>
    </source>
</evidence>
<evidence type="ECO:0000313" key="2">
    <source>
        <dbReference type="Proteomes" id="UP000230790"/>
    </source>
</evidence>
<sequence length="65" mass="6862">MIGKSARQAPAGLHLVELAKPRTALITLTTVAATAIVEATKNQLHALRPLPIPSRRLRIGRSSAG</sequence>